<dbReference type="RefSeq" id="WP_047791469.1">
    <property type="nucleotide sequence ID" value="NZ_CP011856.1"/>
</dbReference>
<accession>A0A0H3XMM8</accession>
<reference evidence="2 3" key="1">
    <citation type="journal article" date="2015" name="Genome Biol. Evol.">
        <title>Found and Lost: The Fates of Horizontally Acquired Genes in Arthropod-Symbiotic Spiroplasma.</title>
        <authorList>
            <person name="Lo W.S."/>
            <person name="Gasparich G.E."/>
            <person name="Kuo C.H."/>
        </authorList>
    </citation>
    <scope>NUCLEOTIDE SEQUENCE [LARGE SCALE GENOMIC DNA]</scope>
    <source>
        <strain evidence="3">TDA-040725-5</strain>
    </source>
</reference>
<dbReference type="SMR" id="A0A0H3XMM8"/>
<reference evidence="3" key="2">
    <citation type="submission" date="2015-06" db="EMBL/GenBank/DDBJ databases">
        <title>Complete genome sequence of Spiroplasma eriocheiris TDA-040725-5 (DSM 21848).</title>
        <authorList>
            <person name="Lo W.-S."/>
            <person name="Kuo C.-H."/>
        </authorList>
    </citation>
    <scope>NUCLEOTIDE SEQUENCE [LARGE SCALE GENOMIC DNA]</scope>
    <source>
        <strain evidence="3">TDA-040725-5</strain>
    </source>
</reference>
<proteinExistence type="predicted"/>
<dbReference type="GO" id="GO:0019284">
    <property type="term" value="P:L-methionine salvage from S-adenosylmethionine"/>
    <property type="evidence" value="ECO:0007669"/>
    <property type="project" value="TreeGrafter"/>
</dbReference>
<dbReference type="PANTHER" id="PTHR46832">
    <property type="entry name" value="5'-METHYLTHIOADENOSINE/S-ADENOSYLHOMOCYSTEINE NUCLEOSIDASE"/>
    <property type="match status" value="1"/>
</dbReference>
<dbReference type="GO" id="GO:0009116">
    <property type="term" value="P:nucleoside metabolic process"/>
    <property type="evidence" value="ECO:0007669"/>
    <property type="project" value="InterPro"/>
</dbReference>
<dbReference type="EMBL" id="CP011856">
    <property type="protein sequence ID" value="AKM54242.1"/>
    <property type="molecule type" value="Genomic_DNA"/>
</dbReference>
<name>A0A0H3XMM8_9MOLU</name>
<dbReference type="SUPFAM" id="SSF53167">
    <property type="entry name" value="Purine and uridine phosphorylases"/>
    <property type="match status" value="1"/>
</dbReference>
<dbReference type="PANTHER" id="PTHR46832:SF1">
    <property type="entry name" value="5'-METHYLTHIOADENOSINE_S-ADENOSYLHOMOCYSTEINE NUCLEOSIDASE"/>
    <property type="match status" value="1"/>
</dbReference>
<dbReference type="Gene3D" id="3.40.50.1580">
    <property type="entry name" value="Nucleoside phosphorylase domain"/>
    <property type="match status" value="1"/>
</dbReference>
<dbReference type="GO" id="GO:0008930">
    <property type="term" value="F:methylthioadenosine nucleosidase activity"/>
    <property type="evidence" value="ECO:0007669"/>
    <property type="project" value="TreeGrafter"/>
</dbReference>
<gene>
    <name evidence="2" type="primary">fib</name>
    <name evidence="2" type="ORF">SERIO_v1c06740</name>
</gene>
<dbReference type="STRING" id="315358.SERIO_v1c06740"/>
<protein>
    <submittedName>
        <fullName evidence="2">Fibril protein</fullName>
    </submittedName>
</protein>
<dbReference type="InterPro" id="IPR000845">
    <property type="entry name" value="Nucleoside_phosphorylase_d"/>
</dbReference>
<dbReference type="NCBIfam" id="NF033570">
    <property type="entry name" value="FIB_Spiroplas"/>
    <property type="match status" value="1"/>
</dbReference>
<keyword evidence="3" id="KW-1185">Reference proteome</keyword>
<dbReference type="AlphaFoldDB" id="A0A0H3XMM8"/>
<dbReference type="Pfam" id="PF01048">
    <property type="entry name" value="PNP_UDP_1"/>
    <property type="match status" value="1"/>
</dbReference>
<sequence>MIGVISTAYFTMKDKHSIKTIKKYWWKNCVIQHLKYHGKTFIIATVGYGKANAAMAITYLLEKYPGLQTIINIDLALSTNDKHDTADTTISTKFIYRDADLTVFKDIKYGQIVNEPESFQFDGEFAKVIKDFKLGLTEGVTGTADMLIYNSKQFKEMVDKYGHTIDVIDTEAGAIAQVAKKSSINYLALKIIYNNALSPWDNDPLHKFKMYETVNTLKYLLRRLFNLLSSRYIIDLSQSSADDLDSINELFEIKHDDWIKLFKPNTHKVLSGFGPSLMLVDKQEKSPVALDIIQVMKNKVKDNEGPSKVILGEDEWKNAPKKWLRKLLFLEQVRVNDDELLWNKSAKYDLNTEKLYKVETVANEIAAAIAEKAQDKSSYTYNGATVPQKYLLVNCDARISFYITHNQSHEFVEDKQFGSQLVSNEFVKYLNEALKDVDSPYQQVVIYMTVPALDYRKIPIFIPSTKGASRGIKFGNLNQRLQRDYTVVDITRNDYDPIKVGSFKVTIRLKSE</sequence>
<dbReference type="GO" id="GO:0008782">
    <property type="term" value="F:adenosylhomocysteine nucleosidase activity"/>
    <property type="evidence" value="ECO:0007669"/>
    <property type="project" value="TreeGrafter"/>
</dbReference>
<evidence type="ECO:0000313" key="3">
    <source>
        <dbReference type="Proteomes" id="UP000035661"/>
    </source>
</evidence>
<feature type="domain" description="Nucleoside phosphorylase" evidence="1">
    <location>
        <begin position="33"/>
        <end position="207"/>
    </location>
</feature>
<dbReference type="KEGG" id="seri:SERIO_v1c06740"/>
<dbReference type="Proteomes" id="UP000035661">
    <property type="component" value="Chromosome"/>
</dbReference>
<dbReference type="PATRIC" id="fig|743698.3.peg.676"/>
<evidence type="ECO:0000313" key="2">
    <source>
        <dbReference type="EMBL" id="AKM54242.1"/>
    </source>
</evidence>
<evidence type="ECO:0000259" key="1">
    <source>
        <dbReference type="Pfam" id="PF01048"/>
    </source>
</evidence>
<dbReference type="InterPro" id="IPR035994">
    <property type="entry name" value="Nucleoside_phosphorylase_sf"/>
</dbReference>
<dbReference type="GO" id="GO:0005829">
    <property type="term" value="C:cytosol"/>
    <property type="evidence" value="ECO:0007669"/>
    <property type="project" value="TreeGrafter"/>
</dbReference>
<organism evidence="2 3">
    <name type="scientific">Spiroplasma eriocheiris</name>
    <dbReference type="NCBI Taxonomy" id="315358"/>
    <lineage>
        <taxon>Bacteria</taxon>
        <taxon>Bacillati</taxon>
        <taxon>Mycoplasmatota</taxon>
        <taxon>Mollicutes</taxon>
        <taxon>Entomoplasmatales</taxon>
        <taxon>Spiroplasmataceae</taxon>
        <taxon>Spiroplasma</taxon>
    </lineage>
</organism>